<keyword evidence="3 7" id="KW-0812">Transmembrane</keyword>
<protein>
    <recommendedName>
        <fullName evidence="10">Type II secretion system protein GspG C-terminal domain-containing protein</fullName>
    </recommendedName>
</protein>
<dbReference type="GO" id="GO:0015627">
    <property type="term" value="C:type II protein secretion system complex"/>
    <property type="evidence" value="ECO:0007669"/>
    <property type="project" value="InterPro"/>
</dbReference>
<dbReference type="PANTHER" id="PTHR30093">
    <property type="entry name" value="GENERAL SECRETION PATHWAY PROTEIN G"/>
    <property type="match status" value="1"/>
</dbReference>
<dbReference type="Proteomes" id="UP000177042">
    <property type="component" value="Unassembled WGS sequence"/>
</dbReference>
<feature type="region of interest" description="Disordered" evidence="6">
    <location>
        <begin position="129"/>
        <end position="150"/>
    </location>
</feature>
<accession>A0A1F5JA44</accession>
<evidence type="ECO:0000256" key="1">
    <source>
        <dbReference type="ARBA" id="ARBA00004167"/>
    </source>
</evidence>
<evidence type="ECO:0000313" key="9">
    <source>
        <dbReference type="Proteomes" id="UP000177042"/>
    </source>
</evidence>
<dbReference type="GO" id="GO:0015628">
    <property type="term" value="P:protein secretion by the type II secretion system"/>
    <property type="evidence" value="ECO:0007669"/>
    <property type="project" value="InterPro"/>
</dbReference>
<comment type="caution">
    <text evidence="8">The sequence shown here is derived from an EMBL/GenBank/DDBJ whole genome shotgun (WGS) entry which is preliminary data.</text>
</comment>
<proteinExistence type="predicted"/>
<dbReference type="InterPro" id="IPR000983">
    <property type="entry name" value="Bac_GSPG_pilin"/>
</dbReference>
<evidence type="ECO:0000256" key="3">
    <source>
        <dbReference type="ARBA" id="ARBA00022692"/>
    </source>
</evidence>
<evidence type="ECO:0008006" key="10">
    <source>
        <dbReference type="Google" id="ProtNLM"/>
    </source>
</evidence>
<dbReference type="AlphaFoldDB" id="A0A1F5JA44"/>
<evidence type="ECO:0000256" key="6">
    <source>
        <dbReference type="SAM" id="MobiDB-lite"/>
    </source>
</evidence>
<gene>
    <name evidence="8" type="ORF">A3C26_02210</name>
</gene>
<evidence type="ECO:0000256" key="2">
    <source>
        <dbReference type="ARBA" id="ARBA00022481"/>
    </source>
</evidence>
<dbReference type="NCBIfam" id="TIGR02532">
    <property type="entry name" value="IV_pilin_GFxxxE"/>
    <property type="match status" value="1"/>
</dbReference>
<evidence type="ECO:0000256" key="5">
    <source>
        <dbReference type="ARBA" id="ARBA00023136"/>
    </source>
</evidence>
<dbReference type="PROSITE" id="PS00409">
    <property type="entry name" value="PROKAR_NTER_METHYL"/>
    <property type="match status" value="1"/>
</dbReference>
<evidence type="ECO:0000256" key="4">
    <source>
        <dbReference type="ARBA" id="ARBA00022989"/>
    </source>
</evidence>
<dbReference type="Gene3D" id="3.30.700.10">
    <property type="entry name" value="Glycoprotein, Type 4 Pilin"/>
    <property type="match status" value="1"/>
</dbReference>
<dbReference type="PANTHER" id="PTHR30093:SF44">
    <property type="entry name" value="TYPE II SECRETION SYSTEM CORE PROTEIN G"/>
    <property type="match status" value="1"/>
</dbReference>
<comment type="subcellular location">
    <subcellularLocation>
        <location evidence="1">Membrane</location>
        <topology evidence="1">Single-pass membrane protein</topology>
    </subcellularLocation>
</comment>
<reference evidence="8 9" key="1">
    <citation type="journal article" date="2016" name="Nat. Commun.">
        <title>Thousands of microbial genomes shed light on interconnected biogeochemical processes in an aquifer system.</title>
        <authorList>
            <person name="Anantharaman K."/>
            <person name="Brown C.T."/>
            <person name="Hug L.A."/>
            <person name="Sharon I."/>
            <person name="Castelle C.J."/>
            <person name="Probst A.J."/>
            <person name="Thomas B.C."/>
            <person name="Singh A."/>
            <person name="Wilkins M.J."/>
            <person name="Karaoz U."/>
            <person name="Brodie E.L."/>
            <person name="Williams K.H."/>
            <person name="Hubbard S.S."/>
            <person name="Banfield J.F."/>
        </authorList>
    </citation>
    <scope>NUCLEOTIDE SEQUENCE [LARGE SCALE GENOMIC DNA]</scope>
</reference>
<dbReference type="InterPro" id="IPR045584">
    <property type="entry name" value="Pilin-like"/>
</dbReference>
<feature type="transmembrane region" description="Helical" evidence="7">
    <location>
        <begin position="12"/>
        <end position="32"/>
    </location>
</feature>
<keyword evidence="2" id="KW-0488">Methylation</keyword>
<dbReference type="Pfam" id="PF07963">
    <property type="entry name" value="N_methyl"/>
    <property type="match status" value="1"/>
</dbReference>
<dbReference type="GO" id="GO:0016020">
    <property type="term" value="C:membrane"/>
    <property type="evidence" value="ECO:0007669"/>
    <property type="project" value="UniProtKB-SubCell"/>
</dbReference>
<evidence type="ECO:0000256" key="7">
    <source>
        <dbReference type="SAM" id="Phobius"/>
    </source>
</evidence>
<organism evidence="8 9">
    <name type="scientific">Candidatus Daviesbacteria bacterium RIFCSPHIGHO2_02_FULL_39_12</name>
    <dbReference type="NCBI Taxonomy" id="1797770"/>
    <lineage>
        <taxon>Bacteria</taxon>
        <taxon>Candidatus Daviesiibacteriota</taxon>
    </lineage>
</organism>
<name>A0A1F5JA44_9BACT</name>
<sequence length="150" mass="16618">MKKALPPKQGFTLVELLIVITIIAILTIIGIVNYSSFNRSARDAKRQSDLKIIQSALEAYHADKIYYPASIPSVGQFAAGNKIYLNEVPEDPLKPRQFYHYVAKDDTGSSCTGDSCTKYCLYAKLEDRVPDSDDGCSPSDPSYNYGVTRP</sequence>
<keyword evidence="4 7" id="KW-1133">Transmembrane helix</keyword>
<dbReference type="InterPro" id="IPR012902">
    <property type="entry name" value="N_methyl_site"/>
</dbReference>
<evidence type="ECO:0000313" key="8">
    <source>
        <dbReference type="EMBL" id="OGE25501.1"/>
    </source>
</evidence>
<dbReference type="EMBL" id="MFCX01000024">
    <property type="protein sequence ID" value="OGE25501.1"/>
    <property type="molecule type" value="Genomic_DNA"/>
</dbReference>
<keyword evidence="5 7" id="KW-0472">Membrane</keyword>
<dbReference type="PRINTS" id="PR00813">
    <property type="entry name" value="BCTERIALGSPG"/>
</dbReference>
<dbReference type="SUPFAM" id="SSF54523">
    <property type="entry name" value="Pili subunits"/>
    <property type="match status" value="1"/>
</dbReference>